<evidence type="ECO:0000256" key="1">
    <source>
        <dbReference type="ARBA" id="ARBA00004225"/>
    </source>
</evidence>
<evidence type="ECO:0000256" key="15">
    <source>
        <dbReference type="SAM" id="MobiDB-lite"/>
    </source>
</evidence>
<keyword evidence="6 16" id="KW-1133">Transmembrane helix</keyword>
<evidence type="ECO:0000256" key="16">
    <source>
        <dbReference type="SAM" id="Phobius"/>
    </source>
</evidence>
<dbReference type="GO" id="GO:0005743">
    <property type="term" value="C:mitochondrial inner membrane"/>
    <property type="evidence" value="ECO:0007669"/>
    <property type="project" value="Ensembl"/>
</dbReference>
<evidence type="ECO:0000256" key="6">
    <source>
        <dbReference type="ARBA" id="ARBA00022989"/>
    </source>
</evidence>
<dbReference type="Proteomes" id="UP000007754">
    <property type="component" value="Chromosome 18"/>
</dbReference>
<keyword evidence="7" id="KW-0496">Mitochondrion</keyword>
<evidence type="ECO:0000256" key="10">
    <source>
        <dbReference type="ARBA" id="ARBA00040836"/>
    </source>
</evidence>
<evidence type="ECO:0000256" key="7">
    <source>
        <dbReference type="ARBA" id="ARBA00023128"/>
    </source>
</evidence>
<proteinExistence type="inferred from homology"/>
<feature type="region of interest" description="Disordered" evidence="15">
    <location>
        <begin position="1"/>
        <end position="59"/>
    </location>
</feature>
<name>A0A674H1R6_TAEGU</name>
<evidence type="ECO:0000256" key="14">
    <source>
        <dbReference type="RuleBase" id="RU000488"/>
    </source>
</evidence>
<keyword evidence="3 14" id="KW-0813">Transport</keyword>
<reference evidence="17 18" key="1">
    <citation type="journal article" date="2010" name="Nature">
        <title>The genome of a songbird.</title>
        <authorList>
            <person name="Warren W.C."/>
            <person name="Clayton D.F."/>
            <person name="Ellegren H."/>
            <person name="Arnold A.P."/>
            <person name="Hillier L.W."/>
            <person name="Kunstner A."/>
            <person name="Searle S."/>
            <person name="White S."/>
            <person name="Vilella A.J."/>
            <person name="Fairley S."/>
            <person name="Heger A."/>
            <person name="Kong L."/>
            <person name="Ponting C.P."/>
            <person name="Jarvis E.D."/>
            <person name="Mello C.V."/>
            <person name="Minx P."/>
            <person name="Lovell P."/>
            <person name="Velho T.A."/>
            <person name="Ferris M."/>
            <person name="Balakrishnan C.N."/>
            <person name="Sinha S."/>
            <person name="Blatti C."/>
            <person name="London S.E."/>
            <person name="Li Y."/>
            <person name="Lin Y.C."/>
            <person name="George J."/>
            <person name="Sweedler J."/>
            <person name="Southey B."/>
            <person name="Gunaratne P."/>
            <person name="Watson M."/>
            <person name="Nam K."/>
            <person name="Backstrom N."/>
            <person name="Smeds L."/>
            <person name="Nabholz B."/>
            <person name="Itoh Y."/>
            <person name="Whitney O."/>
            <person name="Pfenning A.R."/>
            <person name="Howard J."/>
            <person name="Volker M."/>
            <person name="Skinner B.M."/>
            <person name="Griffin D.K."/>
            <person name="Ye L."/>
            <person name="McLaren W.M."/>
            <person name="Flicek P."/>
            <person name="Quesada V."/>
            <person name="Velasco G."/>
            <person name="Lopez-Otin C."/>
            <person name="Puente X.S."/>
            <person name="Olender T."/>
            <person name="Lancet D."/>
            <person name="Smit A.F."/>
            <person name="Hubley R."/>
            <person name="Konkel M.K."/>
            <person name="Walker J.A."/>
            <person name="Batzer M.A."/>
            <person name="Gu W."/>
            <person name="Pollock D.D."/>
            <person name="Chen L."/>
            <person name="Cheng Z."/>
            <person name="Eichler E.E."/>
            <person name="Stapley J."/>
            <person name="Slate J."/>
            <person name="Ekblom R."/>
            <person name="Birkhead T."/>
            <person name="Burke T."/>
            <person name="Burt D."/>
            <person name="Scharff C."/>
            <person name="Adam I."/>
            <person name="Richard H."/>
            <person name="Sultan M."/>
            <person name="Soldatov A."/>
            <person name="Lehrach H."/>
            <person name="Edwards S.V."/>
            <person name="Yang S.P."/>
            <person name="Li X."/>
            <person name="Graves T."/>
            <person name="Fulton L."/>
            <person name="Nelson J."/>
            <person name="Chinwalla A."/>
            <person name="Hou S."/>
            <person name="Mardis E.R."/>
            <person name="Wilson R.K."/>
        </authorList>
    </citation>
    <scope>NUCLEOTIDE SEQUENCE [LARGE SCALE GENOMIC DNA]</scope>
</reference>
<comment type="function">
    <text evidence="9">Mitochondrial transporter mediating uptake of thiamine diphosphate into mitochondria. It is not clear if the antiporter activity is affected by the membrane potential or by the proton electrochemical gradient.</text>
</comment>
<gene>
    <name evidence="17" type="primary">SLC25A19</name>
</gene>
<organism evidence="17 18">
    <name type="scientific">Taeniopygia guttata</name>
    <name type="common">Zebra finch</name>
    <name type="synonym">Poephila guttata</name>
    <dbReference type="NCBI Taxonomy" id="59729"/>
    <lineage>
        <taxon>Eukaryota</taxon>
        <taxon>Metazoa</taxon>
        <taxon>Chordata</taxon>
        <taxon>Craniata</taxon>
        <taxon>Vertebrata</taxon>
        <taxon>Euteleostomi</taxon>
        <taxon>Archelosauria</taxon>
        <taxon>Archosauria</taxon>
        <taxon>Dinosauria</taxon>
        <taxon>Saurischia</taxon>
        <taxon>Theropoda</taxon>
        <taxon>Coelurosauria</taxon>
        <taxon>Aves</taxon>
        <taxon>Neognathae</taxon>
        <taxon>Neoaves</taxon>
        <taxon>Telluraves</taxon>
        <taxon>Australaves</taxon>
        <taxon>Passeriformes</taxon>
        <taxon>Passeroidea</taxon>
        <taxon>Estrildidae</taxon>
        <taxon>Estrildinae</taxon>
        <taxon>Taeniopygia</taxon>
    </lineage>
</organism>
<feature type="compositionally biased region" description="Low complexity" evidence="15">
    <location>
        <begin position="1"/>
        <end position="12"/>
    </location>
</feature>
<dbReference type="PROSITE" id="PS50920">
    <property type="entry name" value="SOLCAR"/>
    <property type="match status" value="3"/>
</dbReference>
<dbReference type="AlphaFoldDB" id="A0A674H1R6"/>
<dbReference type="InterPro" id="IPR002067">
    <property type="entry name" value="MCP"/>
</dbReference>
<dbReference type="InterPro" id="IPR018108">
    <property type="entry name" value="MCP_transmembrane"/>
</dbReference>
<dbReference type="PANTHER" id="PTHR24089">
    <property type="entry name" value="SOLUTE CARRIER FAMILY 25"/>
    <property type="match status" value="1"/>
</dbReference>
<feature type="transmembrane region" description="Helical" evidence="16">
    <location>
        <begin position="248"/>
        <end position="269"/>
    </location>
</feature>
<evidence type="ECO:0000256" key="9">
    <source>
        <dbReference type="ARBA" id="ARBA00037549"/>
    </source>
</evidence>
<dbReference type="Ensembl" id="ENSTGUT00000034980.1">
    <property type="protein sequence ID" value="ENSTGUP00000028741.1"/>
    <property type="gene ID" value="ENSTGUG00000018437.2"/>
</dbReference>
<dbReference type="InterPro" id="IPR023395">
    <property type="entry name" value="MCP_dom_sf"/>
</dbReference>
<dbReference type="FunFam" id="1.50.40.10:FF:000011">
    <property type="entry name" value="Mitochondrial thiamine pyrophosphate carrier 1"/>
    <property type="match status" value="1"/>
</dbReference>
<evidence type="ECO:0000256" key="2">
    <source>
        <dbReference type="ARBA" id="ARBA00006375"/>
    </source>
</evidence>
<feature type="compositionally biased region" description="Basic residues" evidence="15">
    <location>
        <begin position="13"/>
        <end position="22"/>
    </location>
</feature>
<reference evidence="17" key="2">
    <citation type="submission" date="2025-08" db="UniProtKB">
        <authorList>
            <consortium name="Ensembl"/>
        </authorList>
    </citation>
    <scope>IDENTIFICATION</scope>
</reference>
<keyword evidence="8 13" id="KW-0472">Membrane</keyword>
<dbReference type="SUPFAM" id="SSF103506">
    <property type="entry name" value="Mitochondrial carrier"/>
    <property type="match status" value="1"/>
</dbReference>
<keyword evidence="5" id="KW-0677">Repeat</keyword>
<protein>
    <recommendedName>
        <fullName evidence="10">Mitochondrial thiamine pyrophosphate carrier</fullName>
    </recommendedName>
    <alternativeName>
        <fullName evidence="11">Solute carrier family 25 member 19</fullName>
    </alternativeName>
</protein>
<feature type="repeat" description="Solcar" evidence="13">
    <location>
        <begin position="190"/>
        <end position="276"/>
    </location>
</feature>
<comment type="catalytic activity">
    <reaction evidence="12">
        <text>thiamine phosphate(out) + thiamine diphosphate(in) = thiamine phosphate(in) + thiamine diphosphate(out)</text>
        <dbReference type="Rhea" id="RHEA:73383"/>
        <dbReference type="ChEBI" id="CHEBI:37575"/>
        <dbReference type="ChEBI" id="CHEBI:58937"/>
    </reaction>
</comment>
<evidence type="ECO:0000256" key="4">
    <source>
        <dbReference type="ARBA" id="ARBA00022692"/>
    </source>
</evidence>
<keyword evidence="18" id="KW-1185">Reference proteome</keyword>
<dbReference type="GO" id="GO:0090422">
    <property type="term" value="F:thiamine pyrophosphate transmembrane transporter activity"/>
    <property type="evidence" value="ECO:0007669"/>
    <property type="project" value="Ensembl"/>
</dbReference>
<feature type="transmembrane region" description="Helical" evidence="16">
    <location>
        <begin position="366"/>
        <end position="387"/>
    </location>
</feature>
<dbReference type="InParanoid" id="A0A674H1R6"/>
<feature type="repeat" description="Solcar" evidence="13">
    <location>
        <begin position="87"/>
        <end position="180"/>
    </location>
</feature>
<comment type="similarity">
    <text evidence="2 14">Belongs to the mitochondrial carrier (TC 2.A.29) family.</text>
</comment>
<evidence type="ECO:0000256" key="13">
    <source>
        <dbReference type="PROSITE-ProRule" id="PRU00282"/>
    </source>
</evidence>
<sequence length="398" mass="43066">MSQQPPRRAGAVRSRRRVRRRGGIGPGPDSPGATGPGSARLGSARPPRAGGCHERGRGSDAEGHLCVPWGWEQPAGMVGYDPEATCVSTVEAAAAGSASGLVTRVLVSPLDVLKIRFQLQIEQLSSRNPTAKYHGILQAVQRIFGEEGLTAFWKGHVPAQFLSIGFGAVQFMAFESLTELVHKATSFTARDSFVHLVCGGLAACTATVAVHPVDTLRTRFAAQGEPKIYLSLRHAVVTMYQTEGPRTFYRGLTPTLIAIFPYAGLQFFFYNILQQFSKWAIPAEAKNRANIKNLVCGSCAGVVSKSLTYPLDVVKKRLQVGGFEHARAAFGQVRTYGGFLDCMTQIMREEGPGGFFKGLSPSLLKAAFSSGLIFFWYELFCGLLCALKSPDSTKRKEG</sequence>
<evidence type="ECO:0000256" key="8">
    <source>
        <dbReference type="ARBA" id="ARBA00023136"/>
    </source>
</evidence>
<dbReference type="Pfam" id="PF00153">
    <property type="entry name" value="Mito_carr"/>
    <property type="match status" value="3"/>
</dbReference>
<comment type="subcellular location">
    <subcellularLocation>
        <location evidence="1">Mitochondrion membrane</location>
        <topology evidence="1">Multi-pass membrane protein</topology>
    </subcellularLocation>
</comment>
<dbReference type="OMA" id="MYVCYGA"/>
<dbReference type="Gene3D" id="1.50.40.10">
    <property type="entry name" value="Mitochondrial carrier domain"/>
    <property type="match status" value="1"/>
</dbReference>
<evidence type="ECO:0000256" key="5">
    <source>
        <dbReference type="ARBA" id="ARBA00022737"/>
    </source>
</evidence>
<evidence type="ECO:0000313" key="17">
    <source>
        <dbReference type="Ensembl" id="ENSTGUP00000028741.1"/>
    </source>
</evidence>
<feature type="repeat" description="Solcar" evidence="13">
    <location>
        <begin position="288"/>
        <end position="383"/>
    </location>
</feature>
<dbReference type="GO" id="GO:0009229">
    <property type="term" value="P:thiamine diphosphate biosynthetic process"/>
    <property type="evidence" value="ECO:0007669"/>
    <property type="project" value="Ensembl"/>
</dbReference>
<evidence type="ECO:0000256" key="3">
    <source>
        <dbReference type="ARBA" id="ARBA00022448"/>
    </source>
</evidence>
<evidence type="ECO:0000256" key="11">
    <source>
        <dbReference type="ARBA" id="ARBA00041879"/>
    </source>
</evidence>
<accession>A0A674H1R6</accession>
<dbReference type="GeneTree" id="ENSGT00550000074902"/>
<reference evidence="17" key="3">
    <citation type="submission" date="2025-09" db="UniProtKB">
        <authorList>
            <consortium name="Ensembl"/>
        </authorList>
    </citation>
    <scope>IDENTIFICATION</scope>
</reference>
<keyword evidence="4 13" id="KW-0812">Transmembrane</keyword>
<evidence type="ECO:0000256" key="12">
    <source>
        <dbReference type="ARBA" id="ARBA00050799"/>
    </source>
</evidence>
<evidence type="ECO:0000313" key="18">
    <source>
        <dbReference type="Proteomes" id="UP000007754"/>
    </source>
</evidence>
<dbReference type="PRINTS" id="PR00926">
    <property type="entry name" value="MITOCARRIER"/>
</dbReference>